<comment type="caution">
    <text evidence="6">The sequence shown here is derived from an EMBL/GenBank/DDBJ whole genome shotgun (WGS) entry which is preliminary data.</text>
</comment>
<dbReference type="InterPro" id="IPR009057">
    <property type="entry name" value="Homeodomain-like_sf"/>
</dbReference>
<dbReference type="Gene3D" id="1.10.10.60">
    <property type="entry name" value="Homeodomain-like"/>
    <property type="match status" value="1"/>
</dbReference>
<evidence type="ECO:0000256" key="3">
    <source>
        <dbReference type="ARBA" id="ARBA00023163"/>
    </source>
</evidence>
<dbReference type="PANTHER" id="PTHR30055">
    <property type="entry name" value="HTH-TYPE TRANSCRIPTIONAL REGULATOR RUTR"/>
    <property type="match status" value="1"/>
</dbReference>
<protein>
    <submittedName>
        <fullName evidence="6">TetR family transcriptional regulator</fullName>
    </submittedName>
</protein>
<sequence>MGTDDEVDLDGRRLRTLRSREALSRAAFELLAERGLDAVGVEEIALRAGVTRRTFSRHFASIEAAVLGDIDQDVHLFNEFLRERPPYESPLTAYRTAVHHWLGTAFAGPGDPKLVRRWELFQRLSEEPALFAAYHRIRLEAEAESRRILAARLAVDPVLDHRPATVVAVGSALLVAALQTWAAGDDPTTLPAHIAGYFDTLAQLAAESQCEEARS</sequence>
<name>A0A3A4KG67_9NOCA</name>
<keyword evidence="1" id="KW-0805">Transcription regulation</keyword>
<dbReference type="PANTHER" id="PTHR30055:SF238">
    <property type="entry name" value="MYCOFACTOCIN BIOSYNTHESIS TRANSCRIPTIONAL REGULATOR MFTR-RELATED"/>
    <property type="match status" value="1"/>
</dbReference>
<accession>A0A3A4KG67</accession>
<keyword evidence="7" id="KW-1185">Reference proteome</keyword>
<dbReference type="PRINTS" id="PR00455">
    <property type="entry name" value="HTHTETR"/>
</dbReference>
<dbReference type="Proteomes" id="UP000266677">
    <property type="component" value="Unassembled WGS sequence"/>
</dbReference>
<organism evidence="6 7">
    <name type="scientific">Nocardia panacis</name>
    <dbReference type="NCBI Taxonomy" id="2340916"/>
    <lineage>
        <taxon>Bacteria</taxon>
        <taxon>Bacillati</taxon>
        <taxon>Actinomycetota</taxon>
        <taxon>Actinomycetes</taxon>
        <taxon>Mycobacteriales</taxon>
        <taxon>Nocardiaceae</taxon>
        <taxon>Nocardia</taxon>
    </lineage>
</organism>
<evidence type="ECO:0000256" key="4">
    <source>
        <dbReference type="PROSITE-ProRule" id="PRU00335"/>
    </source>
</evidence>
<evidence type="ECO:0000259" key="5">
    <source>
        <dbReference type="PROSITE" id="PS50977"/>
    </source>
</evidence>
<reference evidence="6 7" key="1">
    <citation type="submission" date="2018-09" db="EMBL/GenBank/DDBJ databases">
        <title>YIM PH21274 draft genome.</title>
        <authorList>
            <person name="Miao C."/>
        </authorList>
    </citation>
    <scope>NUCLEOTIDE SEQUENCE [LARGE SCALE GENOMIC DNA]</scope>
    <source>
        <strain evidence="6 7">YIM PH 21724</strain>
    </source>
</reference>
<keyword evidence="3" id="KW-0804">Transcription</keyword>
<evidence type="ECO:0000313" key="6">
    <source>
        <dbReference type="EMBL" id="RJO73439.1"/>
    </source>
</evidence>
<dbReference type="InterPro" id="IPR001647">
    <property type="entry name" value="HTH_TetR"/>
</dbReference>
<dbReference type="OrthoDB" id="4532879at2"/>
<keyword evidence="2 4" id="KW-0238">DNA-binding</keyword>
<dbReference type="PROSITE" id="PS50977">
    <property type="entry name" value="HTH_TETR_2"/>
    <property type="match status" value="1"/>
</dbReference>
<dbReference type="GO" id="GO:0003700">
    <property type="term" value="F:DNA-binding transcription factor activity"/>
    <property type="evidence" value="ECO:0007669"/>
    <property type="project" value="TreeGrafter"/>
</dbReference>
<dbReference type="SUPFAM" id="SSF46689">
    <property type="entry name" value="Homeodomain-like"/>
    <property type="match status" value="1"/>
</dbReference>
<dbReference type="RefSeq" id="WP_120042516.1">
    <property type="nucleotide sequence ID" value="NZ_QZFU01000023.1"/>
</dbReference>
<proteinExistence type="predicted"/>
<evidence type="ECO:0000256" key="2">
    <source>
        <dbReference type="ARBA" id="ARBA00023125"/>
    </source>
</evidence>
<evidence type="ECO:0000256" key="1">
    <source>
        <dbReference type="ARBA" id="ARBA00023015"/>
    </source>
</evidence>
<feature type="DNA-binding region" description="H-T-H motif" evidence="4">
    <location>
        <begin position="40"/>
        <end position="59"/>
    </location>
</feature>
<feature type="domain" description="HTH tetR-type" evidence="5">
    <location>
        <begin position="17"/>
        <end position="77"/>
    </location>
</feature>
<dbReference type="GO" id="GO:0000976">
    <property type="term" value="F:transcription cis-regulatory region binding"/>
    <property type="evidence" value="ECO:0007669"/>
    <property type="project" value="TreeGrafter"/>
</dbReference>
<dbReference type="Gene3D" id="1.10.357.10">
    <property type="entry name" value="Tetracycline Repressor, domain 2"/>
    <property type="match status" value="1"/>
</dbReference>
<dbReference type="EMBL" id="QZFU01000023">
    <property type="protein sequence ID" value="RJO73439.1"/>
    <property type="molecule type" value="Genomic_DNA"/>
</dbReference>
<evidence type="ECO:0000313" key="7">
    <source>
        <dbReference type="Proteomes" id="UP000266677"/>
    </source>
</evidence>
<dbReference type="AlphaFoldDB" id="A0A3A4KG67"/>
<gene>
    <name evidence="6" type="ORF">D5S18_19645</name>
</gene>
<dbReference type="Pfam" id="PF00440">
    <property type="entry name" value="TetR_N"/>
    <property type="match status" value="1"/>
</dbReference>
<dbReference type="InterPro" id="IPR050109">
    <property type="entry name" value="HTH-type_TetR-like_transc_reg"/>
</dbReference>